<dbReference type="GO" id="GO:0051536">
    <property type="term" value="F:iron-sulfur cluster binding"/>
    <property type="evidence" value="ECO:0007669"/>
    <property type="project" value="UniProtKB-KW"/>
</dbReference>
<dbReference type="SFLD" id="SFLDG01384">
    <property type="entry name" value="thioether_bond_formation_requi"/>
    <property type="match status" value="1"/>
</dbReference>
<dbReference type="GO" id="GO:0046872">
    <property type="term" value="F:metal ion binding"/>
    <property type="evidence" value="ECO:0007669"/>
    <property type="project" value="UniProtKB-KW"/>
</dbReference>
<dbReference type="PANTHER" id="PTHR43273:SF8">
    <property type="entry name" value="RADICAL SAM DOMAIN PROTEIN"/>
    <property type="match status" value="1"/>
</dbReference>
<evidence type="ECO:0000313" key="8">
    <source>
        <dbReference type="Proteomes" id="UP000306416"/>
    </source>
</evidence>
<sequence length="469" mass="53965">MTDYHTFEQAGEHYLFFTRSARLYQISRLAFGMLAEFFPPTCAPEAFPPDPPRPLPAEESSLYDELRDLVTRELRAPVPAPQAQHEILQGNSYQTFSIYLAQTCNMACCYCWNRGGTFGKQGHLMGWDTAQRATRLILSLVERSSADKVFINFYGGEPLLDFPVLQQVTQELLQHEARLEKNFYLTLDTNGTMLDGPAAQFLARYFTQVGVSLDGSQRIHDLQRPGKYGEETWQRIANNIKAFPNQKLLGIRATLTTFSDSYLETFRHLTTLGIKRIQLEYCHEPGYHQNPIYEKLIVPPERQLAELREFVDYYVDYISEYNDTRDVPFVSNVLDNITRIRRGSRFTRPCGAGANTLAINSHGTVFPCIAFVERDEFAMGQVDDSQRLNLHQSLEGFEVDDQHQCQACWLRYDCAGGCYATHYDMTGHPRRPHPEYCQNMQGRAEVYFYALTRMLNKCPWHLEKVHAPV</sequence>
<dbReference type="InterPro" id="IPR007197">
    <property type="entry name" value="rSAM"/>
</dbReference>
<dbReference type="PROSITE" id="PS51918">
    <property type="entry name" value="RADICAL_SAM"/>
    <property type="match status" value="1"/>
</dbReference>
<evidence type="ECO:0000256" key="1">
    <source>
        <dbReference type="ARBA" id="ARBA00001966"/>
    </source>
</evidence>
<dbReference type="InterPro" id="IPR023885">
    <property type="entry name" value="4Fe4S-binding_SPASM_dom"/>
</dbReference>
<dbReference type="SFLD" id="SFLDS00029">
    <property type="entry name" value="Radical_SAM"/>
    <property type="match status" value="1"/>
</dbReference>
<dbReference type="Pfam" id="PF04055">
    <property type="entry name" value="Radical_SAM"/>
    <property type="match status" value="1"/>
</dbReference>
<dbReference type="InterPro" id="IPR023867">
    <property type="entry name" value="Sulphatase_maturase_rSAM"/>
</dbReference>
<keyword evidence="3" id="KW-0479">Metal-binding</keyword>
<feature type="domain" description="Radical SAM core" evidence="6">
    <location>
        <begin position="90"/>
        <end position="319"/>
    </location>
</feature>
<dbReference type="NCBIfam" id="TIGR04085">
    <property type="entry name" value="rSAM_more_4Fe4S"/>
    <property type="match status" value="1"/>
</dbReference>
<dbReference type="PANTHER" id="PTHR43273">
    <property type="entry name" value="ANAEROBIC SULFATASE-MATURATING ENZYME HOMOLOG ASLB-RELATED"/>
    <property type="match status" value="1"/>
</dbReference>
<keyword evidence="5" id="KW-0411">Iron-sulfur</keyword>
<dbReference type="SFLD" id="SFLDG01067">
    <property type="entry name" value="SPASM/twitch_domain_containing"/>
    <property type="match status" value="1"/>
</dbReference>
<organism evidence="7 8">
    <name type="scientific">Geomonas terrae</name>
    <dbReference type="NCBI Taxonomy" id="2562681"/>
    <lineage>
        <taxon>Bacteria</taxon>
        <taxon>Pseudomonadati</taxon>
        <taxon>Thermodesulfobacteriota</taxon>
        <taxon>Desulfuromonadia</taxon>
        <taxon>Geobacterales</taxon>
        <taxon>Geobacteraceae</taxon>
        <taxon>Geomonas</taxon>
    </lineage>
</organism>
<dbReference type="SFLD" id="SFLDG01386">
    <property type="entry name" value="main_SPASM_domain-containing"/>
    <property type="match status" value="1"/>
</dbReference>
<evidence type="ECO:0000256" key="5">
    <source>
        <dbReference type="ARBA" id="ARBA00023014"/>
    </source>
</evidence>
<name>A0A4S1CM25_9BACT</name>
<accession>A0A4S1CM25</accession>
<keyword evidence="2" id="KW-0949">S-adenosyl-L-methionine</keyword>
<dbReference type="SUPFAM" id="SSF102114">
    <property type="entry name" value="Radical SAM enzymes"/>
    <property type="match status" value="1"/>
</dbReference>
<dbReference type="Gene3D" id="3.20.20.70">
    <property type="entry name" value="Aldolase class I"/>
    <property type="match status" value="1"/>
</dbReference>
<keyword evidence="4" id="KW-0408">Iron</keyword>
<evidence type="ECO:0000313" key="7">
    <source>
        <dbReference type="EMBL" id="TGU74643.1"/>
    </source>
</evidence>
<dbReference type="Proteomes" id="UP000306416">
    <property type="component" value="Unassembled WGS sequence"/>
</dbReference>
<comment type="caution">
    <text evidence="7">The sequence shown here is derived from an EMBL/GenBank/DDBJ whole genome shotgun (WGS) entry which is preliminary data.</text>
</comment>
<dbReference type="InterPro" id="IPR058240">
    <property type="entry name" value="rSAM_sf"/>
</dbReference>
<dbReference type="AlphaFoldDB" id="A0A4S1CM25"/>
<gene>
    <name evidence="7" type="ORF">E4633_04050</name>
</gene>
<dbReference type="RefSeq" id="WP_135868970.1">
    <property type="nucleotide sequence ID" value="NZ_SRSC01000001.1"/>
</dbReference>
<dbReference type="CDD" id="cd01335">
    <property type="entry name" value="Radical_SAM"/>
    <property type="match status" value="1"/>
</dbReference>
<comment type="cofactor">
    <cofactor evidence="1">
        <name>[4Fe-4S] cluster</name>
        <dbReference type="ChEBI" id="CHEBI:49883"/>
    </cofactor>
</comment>
<evidence type="ECO:0000256" key="4">
    <source>
        <dbReference type="ARBA" id="ARBA00023004"/>
    </source>
</evidence>
<reference evidence="7 8" key="1">
    <citation type="submission" date="2019-04" db="EMBL/GenBank/DDBJ databases">
        <title>Geobacter oryzae sp. nov., ferric-reducing bacteria isolated from paddy soil.</title>
        <authorList>
            <person name="Xu Z."/>
            <person name="Masuda Y."/>
            <person name="Itoh H."/>
            <person name="Senoo K."/>
        </authorList>
    </citation>
    <scope>NUCLEOTIDE SEQUENCE [LARGE SCALE GENOMIC DNA]</scope>
    <source>
        <strain evidence="7 8">Red111</strain>
    </source>
</reference>
<evidence type="ECO:0000256" key="2">
    <source>
        <dbReference type="ARBA" id="ARBA00022691"/>
    </source>
</evidence>
<keyword evidence="8" id="KW-1185">Reference proteome</keyword>
<dbReference type="GO" id="GO:0016491">
    <property type="term" value="F:oxidoreductase activity"/>
    <property type="evidence" value="ECO:0007669"/>
    <property type="project" value="InterPro"/>
</dbReference>
<proteinExistence type="predicted"/>
<dbReference type="EMBL" id="SRSC01000001">
    <property type="protein sequence ID" value="TGU74643.1"/>
    <property type="molecule type" value="Genomic_DNA"/>
</dbReference>
<evidence type="ECO:0000256" key="3">
    <source>
        <dbReference type="ARBA" id="ARBA00022723"/>
    </source>
</evidence>
<dbReference type="InterPro" id="IPR013785">
    <property type="entry name" value="Aldolase_TIM"/>
</dbReference>
<evidence type="ECO:0000259" key="6">
    <source>
        <dbReference type="PROSITE" id="PS51918"/>
    </source>
</evidence>
<protein>
    <submittedName>
        <fullName evidence="7">SPASM domain-containing protein</fullName>
    </submittedName>
</protein>